<evidence type="ECO:0000313" key="3">
    <source>
        <dbReference type="Proteomes" id="UP000423725"/>
    </source>
</evidence>
<protein>
    <recommendedName>
        <fullName evidence="4">Head-to-tail connector protein</fullName>
    </recommendedName>
</protein>
<name>A0A649V9E4_9CAUD</name>
<evidence type="ECO:0008006" key="4">
    <source>
        <dbReference type="Google" id="ProtNLM"/>
    </source>
</evidence>
<accession>A0A649V9E4</accession>
<sequence length="71" mass="7666">MLIRSTYNGGFADVSESEAALYISTGHWVAPDDYVAAEPAETPTPAPAKRKRRTKAEMEAARAAEAAKNQE</sequence>
<proteinExistence type="predicted"/>
<dbReference type="GeneID" id="64871060"/>
<organism evidence="2 3">
    <name type="scientific">Mycobacterium phage Yecey3</name>
    <dbReference type="NCBI Taxonomy" id="2656617"/>
    <lineage>
        <taxon>Viruses</taxon>
        <taxon>Duplodnaviria</taxon>
        <taxon>Heunggongvirae</taxon>
        <taxon>Uroviricota</taxon>
        <taxon>Caudoviricetes</taxon>
        <taxon>Yeceytrevirus</taxon>
        <taxon>Yeceytrevirus yecey3</taxon>
    </lineage>
</organism>
<dbReference type="EMBL" id="MN585979">
    <property type="protein sequence ID" value="QGJ88769.1"/>
    <property type="molecule type" value="Genomic_DNA"/>
</dbReference>
<evidence type="ECO:0000313" key="2">
    <source>
        <dbReference type="EMBL" id="QGJ88769.1"/>
    </source>
</evidence>
<dbReference type="KEGG" id="vg:64871060"/>
<dbReference type="InterPro" id="IPR055726">
    <property type="entry name" value="DUF7302"/>
</dbReference>
<dbReference type="RefSeq" id="YP_010061442.1">
    <property type="nucleotide sequence ID" value="NC_054783.1"/>
</dbReference>
<keyword evidence="3" id="KW-1185">Reference proteome</keyword>
<evidence type="ECO:0000256" key="1">
    <source>
        <dbReference type="SAM" id="MobiDB-lite"/>
    </source>
</evidence>
<reference evidence="2 3" key="1">
    <citation type="submission" date="2019-10" db="EMBL/GenBank/DDBJ databases">
        <authorList>
            <person name="Curtis N."/>
            <person name="Kistler A.L."/>
            <person name="Garlena R.A."/>
            <person name="Russell D.A."/>
            <person name="Pope W.H."/>
            <person name="Jacobs-Sera D."/>
            <person name="Hatfull G.F."/>
        </authorList>
    </citation>
    <scope>NUCLEOTIDE SEQUENCE [LARGE SCALE GENOMIC DNA]</scope>
</reference>
<dbReference type="Pfam" id="PF23976">
    <property type="entry name" value="DUF7302"/>
    <property type="match status" value="1"/>
</dbReference>
<feature type="region of interest" description="Disordered" evidence="1">
    <location>
        <begin position="37"/>
        <end position="71"/>
    </location>
</feature>
<dbReference type="Proteomes" id="UP000423725">
    <property type="component" value="Segment"/>
</dbReference>
<gene>
    <name evidence="2" type="primary">17</name>
    <name evidence="2" type="ORF">SEA_YECEY3_17</name>
</gene>